<evidence type="ECO:0000256" key="3">
    <source>
        <dbReference type="ARBA" id="ARBA00022475"/>
    </source>
</evidence>
<dbReference type="SUPFAM" id="SSF103473">
    <property type="entry name" value="MFS general substrate transporter"/>
    <property type="match status" value="1"/>
</dbReference>
<feature type="domain" description="Major facilitator superfamily (MFS) profile" evidence="8">
    <location>
        <begin position="11"/>
        <end position="382"/>
    </location>
</feature>
<name>A0A495X0P8_9PSEU</name>
<evidence type="ECO:0000256" key="7">
    <source>
        <dbReference type="SAM" id="Phobius"/>
    </source>
</evidence>
<dbReference type="CDD" id="cd17321">
    <property type="entry name" value="MFS_MMR_MDR_like"/>
    <property type="match status" value="1"/>
</dbReference>
<evidence type="ECO:0000313" key="9">
    <source>
        <dbReference type="EMBL" id="RKT67397.1"/>
    </source>
</evidence>
<comment type="caution">
    <text evidence="9">The sequence shown here is derived from an EMBL/GenBank/DDBJ whole genome shotgun (WGS) entry which is preliminary data.</text>
</comment>
<dbReference type="GO" id="GO:0005886">
    <property type="term" value="C:plasma membrane"/>
    <property type="evidence" value="ECO:0007669"/>
    <property type="project" value="UniProtKB-SubCell"/>
</dbReference>
<feature type="transmembrane region" description="Helical" evidence="7">
    <location>
        <begin position="248"/>
        <end position="266"/>
    </location>
</feature>
<dbReference type="InterPro" id="IPR005829">
    <property type="entry name" value="Sugar_transporter_CS"/>
</dbReference>
<dbReference type="PANTHER" id="PTHR42718:SF46">
    <property type="entry name" value="BLR6921 PROTEIN"/>
    <property type="match status" value="1"/>
</dbReference>
<organism evidence="9 10">
    <name type="scientific">Saccharothrix variisporea</name>
    <dbReference type="NCBI Taxonomy" id="543527"/>
    <lineage>
        <taxon>Bacteria</taxon>
        <taxon>Bacillati</taxon>
        <taxon>Actinomycetota</taxon>
        <taxon>Actinomycetes</taxon>
        <taxon>Pseudonocardiales</taxon>
        <taxon>Pseudonocardiaceae</taxon>
        <taxon>Saccharothrix</taxon>
    </lineage>
</organism>
<keyword evidence="2" id="KW-0813">Transport</keyword>
<dbReference type="PROSITE" id="PS00216">
    <property type="entry name" value="SUGAR_TRANSPORT_1"/>
    <property type="match status" value="1"/>
</dbReference>
<dbReference type="Gene3D" id="1.20.1250.20">
    <property type="entry name" value="MFS general substrate transporter like domains"/>
    <property type="match status" value="1"/>
</dbReference>
<evidence type="ECO:0000256" key="1">
    <source>
        <dbReference type="ARBA" id="ARBA00004651"/>
    </source>
</evidence>
<gene>
    <name evidence="9" type="ORF">DFJ66_0572</name>
</gene>
<feature type="transmembrane region" description="Helical" evidence="7">
    <location>
        <begin position="102"/>
        <end position="124"/>
    </location>
</feature>
<accession>A0A495X0P8</accession>
<keyword evidence="10" id="KW-1185">Reference proteome</keyword>
<keyword evidence="6 7" id="KW-0472">Membrane</keyword>
<keyword evidence="5 7" id="KW-1133">Transmembrane helix</keyword>
<dbReference type="EMBL" id="RBXR01000001">
    <property type="protein sequence ID" value="RKT67397.1"/>
    <property type="molecule type" value="Genomic_DNA"/>
</dbReference>
<dbReference type="RefSeq" id="WP_121217661.1">
    <property type="nucleotide sequence ID" value="NZ_JBIUBA010000009.1"/>
</dbReference>
<protein>
    <submittedName>
        <fullName evidence="9">Putative MFS family arabinose efflux permease</fullName>
    </submittedName>
</protein>
<evidence type="ECO:0000313" key="10">
    <source>
        <dbReference type="Proteomes" id="UP000272729"/>
    </source>
</evidence>
<reference evidence="9 10" key="1">
    <citation type="submission" date="2018-10" db="EMBL/GenBank/DDBJ databases">
        <title>Sequencing the genomes of 1000 actinobacteria strains.</title>
        <authorList>
            <person name="Klenk H.-P."/>
        </authorList>
    </citation>
    <scope>NUCLEOTIDE SEQUENCE [LARGE SCALE GENOMIC DNA]</scope>
    <source>
        <strain evidence="9 10">DSM 43911</strain>
    </source>
</reference>
<dbReference type="InterPro" id="IPR020846">
    <property type="entry name" value="MFS_dom"/>
</dbReference>
<feature type="transmembrane region" description="Helical" evidence="7">
    <location>
        <begin position="306"/>
        <end position="326"/>
    </location>
</feature>
<dbReference type="GO" id="GO:0022857">
    <property type="term" value="F:transmembrane transporter activity"/>
    <property type="evidence" value="ECO:0007669"/>
    <property type="project" value="InterPro"/>
</dbReference>
<feature type="transmembrane region" description="Helical" evidence="7">
    <location>
        <begin position="166"/>
        <end position="187"/>
    </location>
</feature>
<feature type="transmembrane region" description="Helical" evidence="7">
    <location>
        <begin position="46"/>
        <end position="65"/>
    </location>
</feature>
<dbReference type="AlphaFoldDB" id="A0A495X0P8"/>
<feature type="transmembrane region" description="Helical" evidence="7">
    <location>
        <begin position="199"/>
        <end position="228"/>
    </location>
</feature>
<dbReference type="Pfam" id="PF07690">
    <property type="entry name" value="MFS_1"/>
    <property type="match status" value="1"/>
</dbReference>
<dbReference type="Proteomes" id="UP000272729">
    <property type="component" value="Unassembled WGS sequence"/>
</dbReference>
<evidence type="ECO:0000259" key="8">
    <source>
        <dbReference type="PROSITE" id="PS50850"/>
    </source>
</evidence>
<dbReference type="InterPro" id="IPR011701">
    <property type="entry name" value="MFS"/>
</dbReference>
<feature type="transmembrane region" description="Helical" evidence="7">
    <location>
        <begin position="278"/>
        <end position="300"/>
    </location>
</feature>
<feature type="transmembrane region" description="Helical" evidence="7">
    <location>
        <begin position="12"/>
        <end position="34"/>
    </location>
</feature>
<keyword evidence="3" id="KW-1003">Cell membrane</keyword>
<evidence type="ECO:0000256" key="4">
    <source>
        <dbReference type="ARBA" id="ARBA00022692"/>
    </source>
</evidence>
<feature type="transmembrane region" description="Helical" evidence="7">
    <location>
        <begin position="77"/>
        <end position="96"/>
    </location>
</feature>
<evidence type="ECO:0000256" key="2">
    <source>
        <dbReference type="ARBA" id="ARBA00022448"/>
    </source>
</evidence>
<evidence type="ECO:0000256" key="5">
    <source>
        <dbReference type="ARBA" id="ARBA00022989"/>
    </source>
</evidence>
<keyword evidence="4 7" id="KW-0812">Transmembrane</keyword>
<dbReference type="InterPro" id="IPR036259">
    <property type="entry name" value="MFS_trans_sf"/>
</dbReference>
<sequence>MLRTDTRRWWGLLALGLGQLMIAVDATIVTIALPSLRHDLGLSADATRWVVAGFALAFGGCLLLGGRLSDLLGRRRCLLVGVLGFAAASLLGGLAFDATTIIAARVLQGVFGALYTPAALALLGTSFTTPEDRARAFGIWGTIMGSSSGVGLVLGGTLTQVLDWRWSMYLGLPLAAVALIGILATVVPAPGTGGRIDVVGAVLATAGLAMVVHGWWFGAVPLAVFWWHQHRTPNPLLPPRVLRHPARAGAYLAVLALSTASFGALYDLTFHLQTTLGLGPALAGVAFLPYTAAILLAAHLRVPFPLVSGLVLAGLAVVLLGGGSYWTDALPSMVLMGLGGGWVMAHANNTATRDAGPDAGVAGAAVPVSMQIGASIGVTLAA</sequence>
<dbReference type="OrthoDB" id="4080117at2"/>
<dbReference type="PROSITE" id="PS50850">
    <property type="entry name" value="MFS"/>
    <property type="match status" value="1"/>
</dbReference>
<evidence type="ECO:0000256" key="6">
    <source>
        <dbReference type="ARBA" id="ARBA00023136"/>
    </source>
</evidence>
<proteinExistence type="predicted"/>
<feature type="transmembrane region" description="Helical" evidence="7">
    <location>
        <begin position="136"/>
        <end position="154"/>
    </location>
</feature>
<dbReference type="PANTHER" id="PTHR42718">
    <property type="entry name" value="MAJOR FACILITATOR SUPERFAMILY MULTIDRUG TRANSPORTER MFSC"/>
    <property type="match status" value="1"/>
</dbReference>
<comment type="subcellular location">
    <subcellularLocation>
        <location evidence="1">Cell membrane</location>
        <topology evidence="1">Multi-pass membrane protein</topology>
    </subcellularLocation>
</comment>